<dbReference type="InterPro" id="IPR007730">
    <property type="entry name" value="SPOR-like_dom"/>
</dbReference>
<dbReference type="InterPro" id="IPR034718">
    <property type="entry name" value="RlpA"/>
</dbReference>
<evidence type="ECO:0000259" key="6">
    <source>
        <dbReference type="PROSITE" id="PS51724"/>
    </source>
</evidence>
<keyword evidence="8" id="KW-1185">Reference proteome</keyword>
<dbReference type="InterPro" id="IPR012997">
    <property type="entry name" value="RplA"/>
</dbReference>
<dbReference type="Proteomes" id="UP000191110">
    <property type="component" value="Unassembled WGS sequence"/>
</dbReference>
<dbReference type="InterPro" id="IPR036680">
    <property type="entry name" value="SPOR-like_sf"/>
</dbReference>
<dbReference type="HAMAP" id="MF_02071">
    <property type="entry name" value="RlpA"/>
    <property type="match status" value="1"/>
</dbReference>
<evidence type="ECO:0000313" key="8">
    <source>
        <dbReference type="Proteomes" id="UP000191110"/>
    </source>
</evidence>
<dbReference type="PROSITE" id="PS51724">
    <property type="entry name" value="SPOR"/>
    <property type="match status" value="1"/>
</dbReference>
<dbReference type="GO" id="GO:0071555">
    <property type="term" value="P:cell wall organization"/>
    <property type="evidence" value="ECO:0007669"/>
    <property type="project" value="UniProtKB-KW"/>
</dbReference>
<dbReference type="EC" id="4.2.2.-" evidence="4"/>
<dbReference type="GO" id="GO:0042834">
    <property type="term" value="F:peptidoglycan binding"/>
    <property type="evidence" value="ECO:0007669"/>
    <property type="project" value="InterPro"/>
</dbReference>
<keyword evidence="1" id="KW-0732">Signal</keyword>
<dbReference type="NCBIfam" id="TIGR00413">
    <property type="entry name" value="rlpA"/>
    <property type="match status" value="1"/>
</dbReference>
<dbReference type="PROSITE" id="PS51257">
    <property type="entry name" value="PROKAR_LIPOPROTEIN"/>
    <property type="match status" value="1"/>
</dbReference>
<dbReference type="GO" id="GO:0008932">
    <property type="term" value="F:lytic endotransglycosylase activity"/>
    <property type="evidence" value="ECO:0007669"/>
    <property type="project" value="UniProtKB-UniRule"/>
</dbReference>
<accession>A0A1T2L494</accession>
<protein>
    <recommendedName>
        <fullName evidence="4">Endolytic peptidoglycan transglycosylase RlpA</fullName>
        <ecNumber evidence="4">4.2.2.-</ecNumber>
    </recommendedName>
</protein>
<evidence type="ECO:0000313" key="7">
    <source>
        <dbReference type="EMBL" id="OOZ39927.1"/>
    </source>
</evidence>
<gene>
    <name evidence="4" type="primary">rlpA</name>
    <name evidence="7" type="ORF">BOW53_09675</name>
</gene>
<sequence>MKRLGLILLLLLLSGCFGSGYRVSDGAPSNSPDVSHVPNATPRYEPRARYGNPASYEVNGRRYHVKQESKGYRERGIASWYGTKFHGKLTSTRERYDMLGMSAAHKSLPLPTYAEVTNLHNGRSVVVRINDRGPFHDNRLIDLSYAAAKKLGILAKGTGLVEVRAINPGTPRLHQAIRPVGIDPDASIYLQLGAFRDRQNAERLRQRVATEAAIKAIKVSEVSSLLDTFYRVRIGPLASVESADRITQQLSRHGIDPPRVVID</sequence>
<evidence type="ECO:0000256" key="1">
    <source>
        <dbReference type="ARBA" id="ARBA00022729"/>
    </source>
</evidence>
<dbReference type="Pfam" id="PF03330">
    <property type="entry name" value="DPBB_1"/>
    <property type="match status" value="1"/>
</dbReference>
<dbReference type="EMBL" id="MPRL01000038">
    <property type="protein sequence ID" value="OOZ39927.1"/>
    <property type="molecule type" value="Genomic_DNA"/>
</dbReference>
<dbReference type="GO" id="GO:0005886">
    <property type="term" value="C:plasma membrane"/>
    <property type="evidence" value="ECO:0007669"/>
    <property type="project" value="UniProtKB-SubCell"/>
</dbReference>
<keyword evidence="2 4" id="KW-0456">Lyase</keyword>
<dbReference type="CDD" id="cd22268">
    <property type="entry name" value="DPBB_RlpA-like"/>
    <property type="match status" value="1"/>
</dbReference>
<comment type="function">
    <text evidence="4">Lytic transglycosylase with a strong preference for naked glycan strands that lack stem peptides.</text>
</comment>
<keyword evidence="4" id="KW-0449">Lipoprotein</keyword>
<evidence type="ECO:0000256" key="5">
    <source>
        <dbReference type="RuleBase" id="RU003495"/>
    </source>
</evidence>
<organism evidence="7 8">
    <name type="scientific">Solemya pervernicosa gill symbiont</name>
    <dbReference type="NCBI Taxonomy" id="642797"/>
    <lineage>
        <taxon>Bacteria</taxon>
        <taxon>Pseudomonadati</taxon>
        <taxon>Pseudomonadota</taxon>
        <taxon>Gammaproteobacteria</taxon>
        <taxon>sulfur-oxidizing symbionts</taxon>
    </lineage>
</organism>
<dbReference type="RefSeq" id="WP_078483879.1">
    <property type="nucleotide sequence ID" value="NZ_MPRL01000038.1"/>
</dbReference>
<comment type="subcellular location">
    <subcellularLocation>
        <location evidence="4">Cell membrane</location>
        <topology evidence="4">Lipid-anchor</topology>
    </subcellularLocation>
</comment>
<dbReference type="OrthoDB" id="9779128at2"/>
<evidence type="ECO:0000256" key="2">
    <source>
        <dbReference type="ARBA" id="ARBA00023239"/>
    </source>
</evidence>
<dbReference type="FunFam" id="2.40.40.10:FF:000003">
    <property type="entry name" value="Endolytic peptidoglycan transglycosylase RlpA"/>
    <property type="match status" value="1"/>
</dbReference>
<dbReference type="InterPro" id="IPR009009">
    <property type="entry name" value="RlpA-like_DPBB"/>
</dbReference>
<feature type="domain" description="SPOR" evidence="6">
    <location>
        <begin position="182"/>
        <end position="263"/>
    </location>
</feature>
<keyword evidence="4" id="KW-0472">Membrane</keyword>
<dbReference type="Gene3D" id="2.40.40.10">
    <property type="entry name" value="RlpA-like domain"/>
    <property type="match status" value="1"/>
</dbReference>
<evidence type="ECO:0000256" key="3">
    <source>
        <dbReference type="ARBA" id="ARBA00023316"/>
    </source>
</evidence>
<name>A0A1T2L494_9GAMM</name>
<proteinExistence type="inferred from homology"/>
<dbReference type="Gene3D" id="3.30.70.1070">
    <property type="entry name" value="Sporulation related repeat"/>
    <property type="match status" value="1"/>
</dbReference>
<keyword evidence="4" id="KW-1003">Cell membrane</keyword>
<keyword evidence="4" id="KW-0564">Palmitate</keyword>
<reference evidence="7 8" key="1">
    <citation type="submission" date="2016-11" db="EMBL/GenBank/DDBJ databases">
        <title>Mixed transmission modes and dynamic genome evolution in an obligate animal-bacterial symbiosis.</title>
        <authorList>
            <person name="Russell S.L."/>
            <person name="Corbett-Detig R.B."/>
            <person name="Cavanaugh C.M."/>
        </authorList>
    </citation>
    <scope>NUCLEOTIDE SEQUENCE [LARGE SCALE GENOMIC DNA]</scope>
    <source>
        <strain evidence="7">Sveles-Q1</strain>
    </source>
</reference>
<dbReference type="GO" id="GO:0009279">
    <property type="term" value="C:cell outer membrane"/>
    <property type="evidence" value="ECO:0007669"/>
    <property type="project" value="TreeGrafter"/>
</dbReference>
<dbReference type="InterPro" id="IPR036908">
    <property type="entry name" value="RlpA-like_sf"/>
</dbReference>
<dbReference type="Pfam" id="PF05036">
    <property type="entry name" value="SPOR"/>
    <property type="match status" value="1"/>
</dbReference>
<dbReference type="PANTHER" id="PTHR34183:SF1">
    <property type="entry name" value="ENDOLYTIC PEPTIDOGLYCAN TRANSGLYCOSYLASE RLPA"/>
    <property type="match status" value="1"/>
</dbReference>
<dbReference type="SUPFAM" id="SSF110997">
    <property type="entry name" value="Sporulation related repeat"/>
    <property type="match status" value="1"/>
</dbReference>
<evidence type="ECO:0000256" key="4">
    <source>
        <dbReference type="HAMAP-Rule" id="MF_02071"/>
    </source>
</evidence>
<comment type="caution">
    <text evidence="7">The sequence shown here is derived from an EMBL/GenBank/DDBJ whole genome shotgun (WGS) entry which is preliminary data.</text>
</comment>
<dbReference type="AlphaFoldDB" id="A0A1T2L494"/>
<keyword evidence="3 4" id="KW-0961">Cell wall biogenesis/degradation</keyword>
<dbReference type="GO" id="GO:0000270">
    <property type="term" value="P:peptidoglycan metabolic process"/>
    <property type="evidence" value="ECO:0007669"/>
    <property type="project" value="UniProtKB-UniRule"/>
</dbReference>
<dbReference type="PANTHER" id="PTHR34183">
    <property type="entry name" value="ENDOLYTIC PEPTIDOGLYCAN TRANSGLYCOSYLASE RLPA"/>
    <property type="match status" value="1"/>
</dbReference>
<comment type="similarity">
    <text evidence="4 5">Belongs to the RlpA family.</text>
</comment>
<dbReference type="SUPFAM" id="SSF50685">
    <property type="entry name" value="Barwin-like endoglucanases"/>
    <property type="match status" value="1"/>
</dbReference>